<keyword evidence="3" id="KW-1185">Reference proteome</keyword>
<proteinExistence type="predicted"/>
<sequence>VLDTTTMETLTIKWPESVNNSTTNYSYLIVGVHGGEITVRRLTTTKVGDKWEETHEICKAKFPVALKQFEEAAQIREIREKREREEEERRRREEEREKRKKRVAEIQG</sequence>
<feature type="compositionally biased region" description="Basic and acidic residues" evidence="1">
    <location>
        <begin position="80"/>
        <end position="97"/>
    </location>
</feature>
<feature type="non-terminal residue" evidence="2">
    <location>
        <position position="108"/>
    </location>
</feature>
<feature type="region of interest" description="Disordered" evidence="1">
    <location>
        <begin position="80"/>
        <end position="108"/>
    </location>
</feature>
<evidence type="ECO:0000313" key="2">
    <source>
        <dbReference type="EMBL" id="GMT17879.1"/>
    </source>
</evidence>
<accession>A0AAV5VHG0</accession>
<comment type="caution">
    <text evidence="2">The sequence shown here is derived from an EMBL/GenBank/DDBJ whole genome shotgun (WGS) entry which is preliminary data.</text>
</comment>
<name>A0AAV5VHG0_9BILA</name>
<feature type="non-terminal residue" evidence="2">
    <location>
        <position position="1"/>
    </location>
</feature>
<gene>
    <name evidence="2" type="ORF">PFISCL1PPCAC_9176</name>
</gene>
<dbReference type="AlphaFoldDB" id="A0AAV5VHG0"/>
<dbReference type="Proteomes" id="UP001432322">
    <property type="component" value="Unassembled WGS sequence"/>
</dbReference>
<dbReference type="EMBL" id="BTSY01000003">
    <property type="protein sequence ID" value="GMT17879.1"/>
    <property type="molecule type" value="Genomic_DNA"/>
</dbReference>
<protein>
    <submittedName>
        <fullName evidence="2">Uncharacterized protein</fullName>
    </submittedName>
</protein>
<reference evidence="2" key="1">
    <citation type="submission" date="2023-10" db="EMBL/GenBank/DDBJ databases">
        <title>Genome assembly of Pristionchus species.</title>
        <authorList>
            <person name="Yoshida K."/>
            <person name="Sommer R.J."/>
        </authorList>
    </citation>
    <scope>NUCLEOTIDE SEQUENCE</scope>
    <source>
        <strain evidence="2">RS5133</strain>
    </source>
</reference>
<evidence type="ECO:0000256" key="1">
    <source>
        <dbReference type="SAM" id="MobiDB-lite"/>
    </source>
</evidence>
<organism evidence="2 3">
    <name type="scientific">Pristionchus fissidentatus</name>
    <dbReference type="NCBI Taxonomy" id="1538716"/>
    <lineage>
        <taxon>Eukaryota</taxon>
        <taxon>Metazoa</taxon>
        <taxon>Ecdysozoa</taxon>
        <taxon>Nematoda</taxon>
        <taxon>Chromadorea</taxon>
        <taxon>Rhabditida</taxon>
        <taxon>Rhabditina</taxon>
        <taxon>Diplogasteromorpha</taxon>
        <taxon>Diplogasteroidea</taxon>
        <taxon>Neodiplogasteridae</taxon>
        <taxon>Pristionchus</taxon>
    </lineage>
</organism>
<evidence type="ECO:0000313" key="3">
    <source>
        <dbReference type="Proteomes" id="UP001432322"/>
    </source>
</evidence>